<keyword evidence="3" id="KW-1185">Reference proteome</keyword>
<organism evidence="2 3">
    <name type="scientific">Pleurodeles waltl</name>
    <name type="common">Iberian ribbed newt</name>
    <dbReference type="NCBI Taxonomy" id="8319"/>
    <lineage>
        <taxon>Eukaryota</taxon>
        <taxon>Metazoa</taxon>
        <taxon>Chordata</taxon>
        <taxon>Craniata</taxon>
        <taxon>Vertebrata</taxon>
        <taxon>Euteleostomi</taxon>
        <taxon>Amphibia</taxon>
        <taxon>Batrachia</taxon>
        <taxon>Caudata</taxon>
        <taxon>Salamandroidea</taxon>
        <taxon>Salamandridae</taxon>
        <taxon>Pleurodelinae</taxon>
        <taxon>Pleurodeles</taxon>
    </lineage>
</organism>
<evidence type="ECO:0000256" key="1">
    <source>
        <dbReference type="SAM" id="SignalP"/>
    </source>
</evidence>
<dbReference type="AlphaFoldDB" id="A0AAV7UPQ1"/>
<feature type="chain" id="PRO_5043888396" evidence="1">
    <location>
        <begin position="22"/>
        <end position="114"/>
    </location>
</feature>
<dbReference type="EMBL" id="JANPWB010000004">
    <property type="protein sequence ID" value="KAJ1191028.1"/>
    <property type="molecule type" value="Genomic_DNA"/>
</dbReference>
<evidence type="ECO:0000313" key="2">
    <source>
        <dbReference type="EMBL" id="KAJ1191028.1"/>
    </source>
</evidence>
<gene>
    <name evidence="2" type="ORF">NDU88_000345</name>
</gene>
<keyword evidence="1" id="KW-0732">Signal</keyword>
<evidence type="ECO:0000313" key="3">
    <source>
        <dbReference type="Proteomes" id="UP001066276"/>
    </source>
</evidence>
<comment type="caution">
    <text evidence="2">The sequence shown here is derived from an EMBL/GenBank/DDBJ whole genome shotgun (WGS) entry which is preliminary data.</text>
</comment>
<protein>
    <submittedName>
        <fullName evidence="2">Uncharacterized protein</fullName>
    </submittedName>
</protein>
<reference evidence="2" key="1">
    <citation type="journal article" date="2022" name="bioRxiv">
        <title>Sequencing and chromosome-scale assembly of the giantPleurodeles waltlgenome.</title>
        <authorList>
            <person name="Brown T."/>
            <person name="Elewa A."/>
            <person name="Iarovenko S."/>
            <person name="Subramanian E."/>
            <person name="Araus A.J."/>
            <person name="Petzold A."/>
            <person name="Susuki M."/>
            <person name="Suzuki K.-i.T."/>
            <person name="Hayashi T."/>
            <person name="Toyoda A."/>
            <person name="Oliveira C."/>
            <person name="Osipova E."/>
            <person name="Leigh N.D."/>
            <person name="Simon A."/>
            <person name="Yun M.H."/>
        </authorList>
    </citation>
    <scope>NUCLEOTIDE SEQUENCE</scope>
    <source>
        <strain evidence="2">20211129_DDA</strain>
        <tissue evidence="2">Liver</tissue>
    </source>
</reference>
<name>A0AAV7UPQ1_PLEWA</name>
<dbReference type="Proteomes" id="UP001066276">
    <property type="component" value="Chromosome 2_2"/>
</dbReference>
<feature type="signal peptide" evidence="1">
    <location>
        <begin position="1"/>
        <end position="21"/>
    </location>
</feature>
<sequence>MWGWWTLQGAAGLVAALFAQCWRVPGRTCCEGLRQLDRAWRPPGGELWEPAMDSAGLAELVCGDLYHCWVRPTCLWDGRLGLVRIRAWRRGGVGPGLRGPCWLREGYICGGIAG</sequence>
<accession>A0AAV7UPQ1</accession>
<proteinExistence type="predicted"/>